<dbReference type="RefSeq" id="WP_095720990.1">
    <property type="nucleotide sequence ID" value="NZ_NTFS01000050.1"/>
</dbReference>
<accession>A0A2A2TM12</accession>
<protein>
    <submittedName>
        <fullName evidence="1">Restriction endonuclease subunit R</fullName>
    </submittedName>
</protein>
<proteinExistence type="predicted"/>
<dbReference type="Proteomes" id="UP000218238">
    <property type="component" value="Unassembled WGS sequence"/>
</dbReference>
<comment type="caution">
    <text evidence="1">The sequence shown here is derived from an EMBL/GenBank/DDBJ whole genome shotgun (WGS) entry which is preliminary data.</text>
</comment>
<keyword evidence="1" id="KW-0378">Hydrolase</keyword>
<keyword evidence="1" id="KW-0255">Endonuclease</keyword>
<organism evidence="1 2">
    <name type="scientific">Brunnivagina elsteri CCALA 953</name>
    <dbReference type="NCBI Taxonomy" id="987040"/>
    <lineage>
        <taxon>Bacteria</taxon>
        <taxon>Bacillati</taxon>
        <taxon>Cyanobacteriota</taxon>
        <taxon>Cyanophyceae</taxon>
        <taxon>Nostocales</taxon>
        <taxon>Calotrichaceae</taxon>
        <taxon>Brunnivagina</taxon>
    </lineage>
</organism>
<name>A0A2A2TM12_9CYAN</name>
<sequence>MSFTDDLAKLADKVRMYQSSVTGEEDTKASMISPFLKVLGYDTSEPSEVKHEYYADFATPGTVKPKKVDYAIAINSNIVMLVEAKACIKKPEVHDGQLKLYFNSIITVRIGMVTNGIEYRFFTDLHNLHMMDSEPFFTFNILEYTDKDVDNLKFFHRDIFDAANINHYAEGLIYYRNMADLVDKLLQSPSDSFVKFLVSEMVSKAPGCKMYKKINSKVIDRFKPIVKKSIQKSLVELVARSVQQPSPVADDIYNNGVEPEIDDANDIDTKSGVTTTDEEKEAFSKIKAIVEESTKYKYEIHYRDTVSYFGINLNDKGNWWFLRLYLSSAKKTFIARLNSNEAKLLAPGFPVQDVPTSSGETLSKITISSSSDFNKLNALIARCYELEAAKH</sequence>
<keyword evidence="2" id="KW-1185">Reference proteome</keyword>
<dbReference type="AlphaFoldDB" id="A0A2A2TM12"/>
<dbReference type="OrthoDB" id="9148007at2"/>
<dbReference type="Gene3D" id="3.90.1570.30">
    <property type="match status" value="1"/>
</dbReference>
<gene>
    <name evidence="1" type="ORF">CK510_06870</name>
</gene>
<dbReference type="GO" id="GO:0004519">
    <property type="term" value="F:endonuclease activity"/>
    <property type="evidence" value="ECO:0007669"/>
    <property type="project" value="UniProtKB-KW"/>
</dbReference>
<evidence type="ECO:0000313" key="2">
    <source>
        <dbReference type="Proteomes" id="UP000218238"/>
    </source>
</evidence>
<dbReference type="EMBL" id="NTFS01000050">
    <property type="protein sequence ID" value="PAX59460.1"/>
    <property type="molecule type" value="Genomic_DNA"/>
</dbReference>
<keyword evidence="1" id="KW-0540">Nuclease</keyword>
<reference evidence="1 2" key="1">
    <citation type="submission" date="2017-08" db="EMBL/GenBank/DDBJ databases">
        <title>Draft genome sequence of filamentous cyanobacterium Calothrix elsteri CCALA 953.</title>
        <authorList>
            <person name="Gagunashvili A.N."/>
            <person name="Elster J."/>
            <person name="Andresson O.S."/>
        </authorList>
    </citation>
    <scope>NUCLEOTIDE SEQUENCE [LARGE SCALE GENOMIC DNA]</scope>
    <source>
        <strain evidence="1 2">CCALA 953</strain>
    </source>
</reference>
<evidence type="ECO:0000313" key="1">
    <source>
        <dbReference type="EMBL" id="PAX59460.1"/>
    </source>
</evidence>